<dbReference type="EMBL" id="JBEPLW010000001">
    <property type="protein sequence ID" value="MET3574225.1"/>
    <property type="molecule type" value="Genomic_DNA"/>
</dbReference>
<accession>A0ABV2G7G2</accession>
<reference evidence="1 2" key="1">
    <citation type="submission" date="2024-06" db="EMBL/GenBank/DDBJ databases">
        <title>Genomic Encyclopedia of Type Strains, Phase IV (KMG-IV): sequencing the most valuable type-strain genomes for metagenomic binning, comparative biology and taxonomic classification.</title>
        <authorList>
            <person name="Goeker M."/>
        </authorList>
    </citation>
    <scope>NUCLEOTIDE SEQUENCE [LARGE SCALE GENOMIC DNA]</scope>
    <source>
        <strain evidence="1 2">DSM 26128</strain>
    </source>
</reference>
<dbReference type="RefSeq" id="WP_354194229.1">
    <property type="nucleotide sequence ID" value="NZ_JBEPLW010000001.1"/>
</dbReference>
<proteinExistence type="predicted"/>
<evidence type="ECO:0000313" key="1">
    <source>
        <dbReference type="EMBL" id="MET3574225.1"/>
    </source>
</evidence>
<organism evidence="1 2">
    <name type="scientific">Bhargavaea ullalensis</name>
    <dbReference type="NCBI Taxonomy" id="1265685"/>
    <lineage>
        <taxon>Bacteria</taxon>
        <taxon>Bacillati</taxon>
        <taxon>Bacillota</taxon>
        <taxon>Bacilli</taxon>
        <taxon>Bacillales</taxon>
        <taxon>Caryophanaceae</taxon>
        <taxon>Bhargavaea</taxon>
    </lineage>
</organism>
<keyword evidence="2" id="KW-1185">Reference proteome</keyword>
<gene>
    <name evidence="1" type="ORF">ABID49_000101</name>
</gene>
<dbReference type="Proteomes" id="UP001549099">
    <property type="component" value="Unassembled WGS sequence"/>
</dbReference>
<sequence length="42" mass="4573">MKKRYAGAAAVILLLIAFMQAVPVKASDLKASDSQIRISNWP</sequence>
<evidence type="ECO:0000313" key="2">
    <source>
        <dbReference type="Proteomes" id="UP001549099"/>
    </source>
</evidence>
<name>A0ABV2G7G2_9BACL</name>
<comment type="caution">
    <text evidence="1">The sequence shown here is derived from an EMBL/GenBank/DDBJ whole genome shotgun (WGS) entry which is preliminary data.</text>
</comment>
<protein>
    <submittedName>
        <fullName evidence="1">Uncharacterized protein</fullName>
    </submittedName>
</protein>